<dbReference type="Proteomes" id="UP001140949">
    <property type="component" value="Unassembled WGS sequence"/>
</dbReference>
<dbReference type="Pfam" id="PF08911">
    <property type="entry name" value="NUP50"/>
    <property type="match status" value="1"/>
</dbReference>
<sequence length="469" mass="49594">MGDAESALPPSKKRGAGIQLTKDNPEAEEDASELEMGTFKRASEEVLAARKIVKVRRTQPTSVPSSNPFAAIRLAPPSDSGAKAISSSVQLDAVDKTVPEEKDGANEKIGGIGEGTESRTAVSETNGTENTSIKLGDTTSALPEVDEEVRSDAVEAATKQVEVEKETENELENTDDIAGREETKGEKEETEAIGAGEKAVIGKNEVAIGAPEMAVEEETEKKMLEDGKNDAAKPLAPVSSFQQLSSSQNAFTGIAGTGFGSSSFSFGTIVKEGPAFGSSSGSIFGFKSETQSFPSFGSGSSSNGNFSFQLSGTSAQDATKSGAKSIPSMQEVPVETGEENERAVFTADAILYEYLDGGWKERGKGEIKVNTQISDAQKARLVMRARGNYRLILNASIYPEMNLTNMDKKGITFACINSAGDSVGELATFALKFKDSSFMEEFRGVVAAHKGPKDNVLKTPENSPKASDD</sequence>
<dbReference type="EMBL" id="JANAVB010030620">
    <property type="protein sequence ID" value="KAJ6813231.1"/>
    <property type="molecule type" value="Genomic_DNA"/>
</dbReference>
<comment type="subcellular location">
    <subcellularLocation>
        <location evidence="1">Nucleus</location>
        <location evidence="1">Nuclear pore complex</location>
    </subcellularLocation>
</comment>
<reference evidence="14" key="1">
    <citation type="journal article" date="2023" name="GigaByte">
        <title>Genome assembly of the bearded iris, Iris pallida Lam.</title>
        <authorList>
            <person name="Bruccoleri R.E."/>
            <person name="Oakeley E.J."/>
            <person name="Faust A.M.E."/>
            <person name="Altorfer M."/>
            <person name="Dessus-Babus S."/>
            <person name="Burckhardt D."/>
            <person name="Oertli M."/>
            <person name="Naumann U."/>
            <person name="Petersen F."/>
            <person name="Wong J."/>
        </authorList>
    </citation>
    <scope>NUCLEOTIDE SEQUENCE</scope>
    <source>
        <strain evidence="14">GSM-AAB239-AS_SAM_17_03QT</strain>
    </source>
</reference>
<evidence type="ECO:0000256" key="7">
    <source>
        <dbReference type="ARBA" id="ARBA00023010"/>
    </source>
</evidence>
<gene>
    <name evidence="12" type="ORF">M6B38_144680</name>
    <name evidence="13" type="ORF">M6B38_304310</name>
    <name evidence="14" type="ORF">M6B38_304315</name>
</gene>
<evidence type="ECO:0000256" key="3">
    <source>
        <dbReference type="ARBA" id="ARBA00022737"/>
    </source>
</evidence>
<feature type="region of interest" description="Disordered" evidence="10">
    <location>
        <begin position="1"/>
        <end position="37"/>
    </location>
</feature>
<dbReference type="PROSITE" id="PS50196">
    <property type="entry name" value="RANBD1"/>
    <property type="match status" value="1"/>
</dbReference>
<dbReference type="Pfam" id="PF00638">
    <property type="entry name" value="Ran_BP1"/>
    <property type="match status" value="1"/>
</dbReference>
<evidence type="ECO:0000313" key="15">
    <source>
        <dbReference type="Proteomes" id="UP001140949"/>
    </source>
</evidence>
<comment type="caution">
    <text evidence="14">The sequence shown here is derived from an EMBL/GenBank/DDBJ whole genome shotgun (WGS) entry which is preliminary data.</text>
</comment>
<keyword evidence="7" id="KW-0811">Translocation</keyword>
<dbReference type="SUPFAM" id="SSF50729">
    <property type="entry name" value="PH domain-like"/>
    <property type="match status" value="1"/>
</dbReference>
<evidence type="ECO:0000256" key="6">
    <source>
        <dbReference type="ARBA" id="ARBA00022990"/>
    </source>
</evidence>
<keyword evidence="6" id="KW-0007">Acetylation</keyword>
<keyword evidence="9" id="KW-0539">Nucleus</keyword>
<feature type="compositionally biased region" description="Basic and acidic residues" evidence="10">
    <location>
        <begin position="177"/>
        <end position="187"/>
    </location>
</feature>
<dbReference type="InterPro" id="IPR045255">
    <property type="entry name" value="RanBP1-like"/>
</dbReference>
<keyword evidence="8" id="KW-0906">Nuclear pore complex</keyword>
<keyword evidence="5" id="KW-0653">Protein transport</keyword>
<keyword evidence="4" id="KW-0509">mRNA transport</keyword>
<keyword evidence="3" id="KW-0677">Repeat</keyword>
<keyword evidence="15" id="KW-1185">Reference proteome</keyword>
<evidence type="ECO:0000256" key="4">
    <source>
        <dbReference type="ARBA" id="ARBA00022816"/>
    </source>
</evidence>
<evidence type="ECO:0000313" key="12">
    <source>
        <dbReference type="EMBL" id="KAJ6813231.1"/>
    </source>
</evidence>
<dbReference type="Gene3D" id="2.30.29.30">
    <property type="entry name" value="Pleckstrin-homology domain (PH domain)/Phosphotyrosine-binding domain (PTB)"/>
    <property type="match status" value="1"/>
</dbReference>
<dbReference type="CDD" id="cd13169">
    <property type="entry name" value="RanBD_NUP50_plant"/>
    <property type="match status" value="1"/>
</dbReference>
<evidence type="ECO:0000259" key="11">
    <source>
        <dbReference type="PROSITE" id="PS50196"/>
    </source>
</evidence>
<feature type="domain" description="RanBD1" evidence="11">
    <location>
        <begin position="325"/>
        <end position="443"/>
    </location>
</feature>
<dbReference type="PANTHER" id="PTHR23138:SF142">
    <property type="entry name" value="RAN-BINDING PROTEIN 3B-RELATED"/>
    <property type="match status" value="1"/>
</dbReference>
<feature type="region of interest" description="Disordered" evidence="10">
    <location>
        <begin position="318"/>
        <end position="338"/>
    </location>
</feature>
<organism evidence="14 15">
    <name type="scientific">Iris pallida</name>
    <name type="common">Sweet iris</name>
    <dbReference type="NCBI Taxonomy" id="29817"/>
    <lineage>
        <taxon>Eukaryota</taxon>
        <taxon>Viridiplantae</taxon>
        <taxon>Streptophyta</taxon>
        <taxon>Embryophyta</taxon>
        <taxon>Tracheophyta</taxon>
        <taxon>Spermatophyta</taxon>
        <taxon>Magnoliopsida</taxon>
        <taxon>Liliopsida</taxon>
        <taxon>Asparagales</taxon>
        <taxon>Iridaceae</taxon>
        <taxon>Iridoideae</taxon>
        <taxon>Irideae</taxon>
        <taxon>Iris</taxon>
    </lineage>
</organism>
<dbReference type="AlphaFoldDB" id="A0AAX6HMP8"/>
<evidence type="ECO:0000256" key="2">
    <source>
        <dbReference type="ARBA" id="ARBA00022448"/>
    </source>
</evidence>
<evidence type="ECO:0000256" key="1">
    <source>
        <dbReference type="ARBA" id="ARBA00004567"/>
    </source>
</evidence>
<feature type="compositionally biased region" description="Basic and acidic residues" evidence="10">
    <location>
        <begin position="94"/>
        <end position="106"/>
    </location>
</feature>
<dbReference type="EMBL" id="JANAVB010008016">
    <property type="protein sequence ID" value="KAJ6842081.1"/>
    <property type="molecule type" value="Genomic_DNA"/>
</dbReference>
<name>A0AAX6HMP8_IRIPA</name>
<feature type="compositionally biased region" description="Polar residues" evidence="10">
    <location>
        <begin position="118"/>
        <end position="141"/>
    </location>
</feature>
<dbReference type="InterPro" id="IPR011993">
    <property type="entry name" value="PH-like_dom_sf"/>
</dbReference>
<keyword evidence="2" id="KW-0813">Transport</keyword>
<evidence type="ECO:0000256" key="5">
    <source>
        <dbReference type="ARBA" id="ARBA00022927"/>
    </source>
</evidence>
<reference evidence="14" key="2">
    <citation type="submission" date="2023-04" db="EMBL/GenBank/DDBJ databases">
        <authorList>
            <person name="Bruccoleri R.E."/>
            <person name="Oakeley E.J."/>
            <person name="Faust A.-M."/>
            <person name="Dessus-Babus S."/>
            <person name="Altorfer M."/>
            <person name="Burckhardt D."/>
            <person name="Oertli M."/>
            <person name="Naumann U."/>
            <person name="Petersen F."/>
            <person name="Wong J."/>
        </authorList>
    </citation>
    <scope>NUCLEOTIDE SEQUENCE</scope>
    <source>
        <strain evidence="14">GSM-AAB239-AS_SAM_17_03QT</strain>
        <tissue evidence="14">Leaf</tissue>
    </source>
</reference>
<protein>
    <submittedName>
        <fullName evidence="14">Nuclear pore complex protein NUP50B-like</fullName>
    </submittedName>
</protein>
<feature type="region of interest" description="Disordered" evidence="10">
    <location>
        <begin position="94"/>
        <end position="192"/>
    </location>
</feature>
<evidence type="ECO:0000256" key="10">
    <source>
        <dbReference type="SAM" id="MobiDB-lite"/>
    </source>
</evidence>
<dbReference type="PANTHER" id="PTHR23138">
    <property type="entry name" value="RAN BINDING PROTEIN"/>
    <property type="match status" value="1"/>
</dbReference>
<evidence type="ECO:0000313" key="14">
    <source>
        <dbReference type="EMBL" id="KAJ6842082.1"/>
    </source>
</evidence>
<dbReference type="GO" id="GO:0005643">
    <property type="term" value="C:nuclear pore"/>
    <property type="evidence" value="ECO:0007669"/>
    <property type="project" value="UniProtKB-SubCell"/>
</dbReference>
<dbReference type="InterPro" id="IPR000156">
    <property type="entry name" value="Ran_bind_dom"/>
</dbReference>
<proteinExistence type="predicted"/>
<dbReference type="EMBL" id="JANAVB010008016">
    <property type="protein sequence ID" value="KAJ6842082.1"/>
    <property type="molecule type" value="Genomic_DNA"/>
</dbReference>
<dbReference type="GO" id="GO:0051028">
    <property type="term" value="P:mRNA transport"/>
    <property type="evidence" value="ECO:0007669"/>
    <property type="project" value="UniProtKB-KW"/>
</dbReference>
<evidence type="ECO:0000313" key="13">
    <source>
        <dbReference type="EMBL" id="KAJ6842081.1"/>
    </source>
</evidence>
<feature type="compositionally biased region" description="Polar residues" evidence="10">
    <location>
        <begin position="460"/>
        <end position="469"/>
    </location>
</feature>
<feature type="region of interest" description="Disordered" evidence="10">
    <location>
        <begin position="450"/>
        <end position="469"/>
    </location>
</feature>
<dbReference type="SMART" id="SM00160">
    <property type="entry name" value="RanBD"/>
    <property type="match status" value="1"/>
</dbReference>
<evidence type="ECO:0000256" key="8">
    <source>
        <dbReference type="ARBA" id="ARBA00023132"/>
    </source>
</evidence>
<dbReference type="GO" id="GO:0015031">
    <property type="term" value="P:protein transport"/>
    <property type="evidence" value="ECO:0007669"/>
    <property type="project" value="UniProtKB-KW"/>
</dbReference>
<accession>A0AAX6HMP8</accession>
<evidence type="ECO:0000256" key="9">
    <source>
        <dbReference type="ARBA" id="ARBA00023242"/>
    </source>
</evidence>
<dbReference type="InterPro" id="IPR015007">
    <property type="entry name" value="NUP2/50/61"/>
</dbReference>
<dbReference type="InterPro" id="IPR045207">
    <property type="entry name" value="RanBD_NUP50_plant"/>
</dbReference>